<gene>
    <name evidence="3" type="ORF">METZ01_LOCUS238180</name>
</gene>
<dbReference type="Pfam" id="PF02826">
    <property type="entry name" value="2-Hacid_dh_C"/>
    <property type="match status" value="1"/>
</dbReference>
<organism evidence="3">
    <name type="scientific">marine metagenome</name>
    <dbReference type="NCBI Taxonomy" id="408172"/>
    <lineage>
        <taxon>unclassified sequences</taxon>
        <taxon>metagenomes</taxon>
        <taxon>ecological metagenomes</taxon>
    </lineage>
</organism>
<proteinExistence type="predicted"/>
<feature type="domain" description="D-isomer specific 2-hydroxyacid dehydrogenase NAD-binding" evidence="2">
    <location>
        <begin position="68"/>
        <end position="221"/>
    </location>
</feature>
<dbReference type="SUPFAM" id="SSF51735">
    <property type="entry name" value="NAD(P)-binding Rossmann-fold domains"/>
    <property type="match status" value="1"/>
</dbReference>
<dbReference type="Gene3D" id="3.40.50.720">
    <property type="entry name" value="NAD(P)-binding Rossmann-like Domain"/>
    <property type="match status" value="2"/>
</dbReference>
<dbReference type="InterPro" id="IPR036291">
    <property type="entry name" value="NAD(P)-bd_dom_sf"/>
</dbReference>
<dbReference type="PANTHER" id="PTHR10996">
    <property type="entry name" value="2-HYDROXYACID DEHYDROGENASE-RELATED"/>
    <property type="match status" value="1"/>
</dbReference>
<dbReference type="EMBL" id="UINC01060626">
    <property type="protein sequence ID" value="SVB85326.1"/>
    <property type="molecule type" value="Genomic_DNA"/>
</dbReference>
<sequence length="222" mass="24705">MQDHNKVIIGLEKINDSILDLLPTLKVVSKYGVGTDMIDFQAMKKHKVKLGWTGGINKRAVAELVICYAISILRDVPIANKEVSEGIWKQHKGNLLSEKTFGIIGFGNIGQDVAKLLEPFACKILVYDIVDLNNQSCSDNIKFVTLDYLLMNSDLVSLHLPLNDDTALIINKKKLNMMQKHSVLINLSRGGLVDEDALKEALINYKIRGAAFDVFAEEPPKD</sequence>
<reference evidence="3" key="1">
    <citation type="submission" date="2018-05" db="EMBL/GenBank/DDBJ databases">
        <authorList>
            <person name="Lanie J.A."/>
            <person name="Ng W.-L."/>
            <person name="Kazmierczak K.M."/>
            <person name="Andrzejewski T.M."/>
            <person name="Davidsen T.M."/>
            <person name="Wayne K.J."/>
            <person name="Tettelin H."/>
            <person name="Glass J.I."/>
            <person name="Rusch D."/>
            <person name="Podicherti R."/>
            <person name="Tsui H.-C.T."/>
            <person name="Winkler M.E."/>
        </authorList>
    </citation>
    <scope>NUCLEOTIDE SEQUENCE</scope>
</reference>
<dbReference type="GO" id="GO:0030267">
    <property type="term" value="F:glyoxylate reductase (NADPH) activity"/>
    <property type="evidence" value="ECO:0007669"/>
    <property type="project" value="TreeGrafter"/>
</dbReference>
<dbReference type="AlphaFoldDB" id="A0A382HDG3"/>
<evidence type="ECO:0000256" key="1">
    <source>
        <dbReference type="ARBA" id="ARBA00023002"/>
    </source>
</evidence>
<accession>A0A382HDG3</accession>
<evidence type="ECO:0000313" key="3">
    <source>
        <dbReference type="EMBL" id="SVB85326.1"/>
    </source>
</evidence>
<evidence type="ECO:0000259" key="2">
    <source>
        <dbReference type="Pfam" id="PF02826"/>
    </source>
</evidence>
<dbReference type="GO" id="GO:0051287">
    <property type="term" value="F:NAD binding"/>
    <property type="evidence" value="ECO:0007669"/>
    <property type="project" value="InterPro"/>
</dbReference>
<dbReference type="PANTHER" id="PTHR10996:SF283">
    <property type="entry name" value="GLYOXYLATE_HYDROXYPYRUVATE REDUCTASE B"/>
    <property type="match status" value="1"/>
</dbReference>
<protein>
    <recommendedName>
        <fullName evidence="2">D-isomer specific 2-hydroxyacid dehydrogenase NAD-binding domain-containing protein</fullName>
    </recommendedName>
</protein>
<dbReference type="InterPro" id="IPR050223">
    <property type="entry name" value="D-isomer_2-hydroxyacid_DH"/>
</dbReference>
<name>A0A382HDG3_9ZZZZ</name>
<dbReference type="GO" id="GO:0005829">
    <property type="term" value="C:cytosol"/>
    <property type="evidence" value="ECO:0007669"/>
    <property type="project" value="TreeGrafter"/>
</dbReference>
<dbReference type="SUPFAM" id="SSF52283">
    <property type="entry name" value="Formate/glycerate dehydrogenase catalytic domain-like"/>
    <property type="match status" value="1"/>
</dbReference>
<keyword evidence="1" id="KW-0560">Oxidoreductase</keyword>
<dbReference type="InterPro" id="IPR006140">
    <property type="entry name" value="D-isomer_DH_NAD-bd"/>
</dbReference>
<dbReference type="GO" id="GO:0016618">
    <property type="term" value="F:hydroxypyruvate reductase [NAD(P)H] activity"/>
    <property type="evidence" value="ECO:0007669"/>
    <property type="project" value="TreeGrafter"/>
</dbReference>
<feature type="non-terminal residue" evidence="3">
    <location>
        <position position="222"/>
    </location>
</feature>